<dbReference type="AlphaFoldDB" id="A0A0M8ZTT8"/>
<evidence type="ECO:0000313" key="1">
    <source>
        <dbReference type="EMBL" id="KOX69846.1"/>
    </source>
</evidence>
<organism evidence="1 2">
    <name type="scientific">Melipona quadrifasciata</name>
    <dbReference type="NCBI Taxonomy" id="166423"/>
    <lineage>
        <taxon>Eukaryota</taxon>
        <taxon>Metazoa</taxon>
        <taxon>Ecdysozoa</taxon>
        <taxon>Arthropoda</taxon>
        <taxon>Hexapoda</taxon>
        <taxon>Insecta</taxon>
        <taxon>Pterygota</taxon>
        <taxon>Neoptera</taxon>
        <taxon>Endopterygota</taxon>
        <taxon>Hymenoptera</taxon>
        <taxon>Apocrita</taxon>
        <taxon>Aculeata</taxon>
        <taxon>Apoidea</taxon>
        <taxon>Anthophila</taxon>
        <taxon>Apidae</taxon>
        <taxon>Melipona</taxon>
    </lineage>
</organism>
<keyword evidence="2" id="KW-1185">Reference proteome</keyword>
<gene>
    <name evidence="1" type="ORF">WN51_06034</name>
</gene>
<evidence type="ECO:0000313" key="2">
    <source>
        <dbReference type="Proteomes" id="UP000053105"/>
    </source>
</evidence>
<dbReference type="Proteomes" id="UP000053105">
    <property type="component" value="Unassembled WGS sequence"/>
</dbReference>
<dbReference type="EMBL" id="KQ435881">
    <property type="protein sequence ID" value="KOX69846.1"/>
    <property type="molecule type" value="Genomic_DNA"/>
</dbReference>
<reference evidence="1 2" key="1">
    <citation type="submission" date="2015-07" db="EMBL/GenBank/DDBJ databases">
        <title>The genome of Melipona quadrifasciata.</title>
        <authorList>
            <person name="Pan H."/>
            <person name="Kapheim K."/>
        </authorList>
    </citation>
    <scope>NUCLEOTIDE SEQUENCE [LARGE SCALE GENOMIC DNA]</scope>
    <source>
        <strain evidence="1">0111107301</strain>
        <tissue evidence="1">Whole body</tissue>
    </source>
</reference>
<accession>A0A0M8ZTT8</accession>
<sequence>MIGFELMKKVFFYFYCFQMETKSTIQKSTIAYVLISKNTVPFNGRITILQIPTLPEDHHESN</sequence>
<proteinExistence type="predicted"/>
<name>A0A0M8ZTT8_9HYME</name>
<protein>
    <submittedName>
        <fullName evidence="1">Uncharacterized protein</fullName>
    </submittedName>
</protein>